<name>A0A090Y9A0_9BACI</name>
<keyword evidence="2" id="KW-0732">Signal</keyword>
<feature type="signal peptide" evidence="2">
    <location>
        <begin position="1"/>
        <end position="22"/>
    </location>
</feature>
<evidence type="ECO:0000256" key="2">
    <source>
        <dbReference type="SAM" id="SignalP"/>
    </source>
</evidence>
<organism evidence="3 4">
    <name type="scientific">Bacillus clarus</name>
    <dbReference type="NCBI Taxonomy" id="2338372"/>
    <lineage>
        <taxon>Bacteria</taxon>
        <taxon>Bacillati</taxon>
        <taxon>Bacillota</taxon>
        <taxon>Bacilli</taxon>
        <taxon>Bacillales</taxon>
        <taxon>Bacillaceae</taxon>
        <taxon>Bacillus</taxon>
        <taxon>Bacillus cereus group</taxon>
    </lineage>
</organism>
<protein>
    <recommendedName>
        <fullName evidence="5">Lipoprotein</fullName>
    </recommendedName>
</protein>
<dbReference type="AlphaFoldDB" id="A0A090Y9A0"/>
<dbReference type="PATRIC" id="fig|1405.8.peg.5852"/>
<dbReference type="EMBL" id="JMQC01000011">
    <property type="protein sequence ID" value="KFM95024.1"/>
    <property type="molecule type" value="Genomic_DNA"/>
</dbReference>
<evidence type="ECO:0000256" key="1">
    <source>
        <dbReference type="SAM" id="MobiDB-lite"/>
    </source>
</evidence>
<evidence type="ECO:0008006" key="5">
    <source>
        <dbReference type="Google" id="ProtNLM"/>
    </source>
</evidence>
<sequence length="333" mass="38139">MKKIFITLFLPILLFIFTGCSADLKKVEDATKEKLEYSHVGPYIEKVTYIAGEKENQYTPISIKITVDKKFSDLLNTEKYSAMEDAITKITDSNNSVSCGGNNKCRYKDIQLSYQNDTFVMDVKHKKLVINDNETVTQADYEVAIEIEKKLEGQRQEQKPKEEKKQPEETQKSEQSKVTVNTDKSIYENEIKPKIDAMIKEYDDIWNQEWRPIWGEASKGPESVEPNAIKEKMEKVSNRYDDLSTKNTEFKGAEKLSNPELKEKMDTFRVEFGLATNYRSNAGKAVTQGLKGIAPMKERMEEARKSIKLSDEKLINAVASLTEIESKLGVKRN</sequence>
<accession>A0A090Y9A0</accession>
<evidence type="ECO:0000313" key="3">
    <source>
        <dbReference type="EMBL" id="KFM95024.1"/>
    </source>
</evidence>
<feature type="compositionally biased region" description="Basic and acidic residues" evidence="1">
    <location>
        <begin position="153"/>
        <end position="175"/>
    </location>
</feature>
<feature type="region of interest" description="Disordered" evidence="1">
    <location>
        <begin position="153"/>
        <end position="180"/>
    </location>
</feature>
<gene>
    <name evidence="3" type="ORF">DJ93_5658</name>
</gene>
<evidence type="ECO:0000313" key="4">
    <source>
        <dbReference type="Proteomes" id="UP000029389"/>
    </source>
</evidence>
<comment type="caution">
    <text evidence="3">The sequence shown here is derived from an EMBL/GenBank/DDBJ whole genome shotgun (WGS) entry which is preliminary data.</text>
</comment>
<feature type="chain" id="PRO_5001869292" description="Lipoprotein" evidence="2">
    <location>
        <begin position="23"/>
        <end position="333"/>
    </location>
</feature>
<dbReference type="Proteomes" id="UP000029389">
    <property type="component" value="Unassembled WGS sequence"/>
</dbReference>
<proteinExistence type="predicted"/>
<dbReference type="PROSITE" id="PS51257">
    <property type="entry name" value="PROKAR_LIPOPROTEIN"/>
    <property type="match status" value="1"/>
</dbReference>
<reference evidence="3 4" key="1">
    <citation type="submission" date="2014-04" db="EMBL/GenBank/DDBJ databases">
        <authorList>
            <person name="Bishop-Lilly K.A."/>
            <person name="Broomall S.M."/>
            <person name="Chain P.S."/>
            <person name="Chertkov O."/>
            <person name="Coyne S.R."/>
            <person name="Daligault H.E."/>
            <person name="Davenport K.W."/>
            <person name="Erkkila T."/>
            <person name="Frey K.G."/>
            <person name="Gibbons H.S."/>
            <person name="Gu W."/>
            <person name="Jaissle J."/>
            <person name="Johnson S.L."/>
            <person name="Koroleva G.I."/>
            <person name="Ladner J.T."/>
            <person name="Lo C.-C."/>
            <person name="Minogue T.D."/>
            <person name="Munk C."/>
            <person name="Palacios G.F."/>
            <person name="Redden C.L."/>
            <person name="Rosenzweig C.N."/>
            <person name="Scholz M.B."/>
            <person name="Teshima H."/>
            <person name="Xu Y."/>
        </authorList>
    </citation>
    <scope>NUCLEOTIDE SEQUENCE [LARGE SCALE GENOMIC DNA]</scope>
    <source>
        <strain evidence="3 4">BHP</strain>
    </source>
</reference>